<keyword evidence="1" id="KW-0472">Membrane</keyword>
<dbReference type="Proteomes" id="UP000543642">
    <property type="component" value="Unassembled WGS sequence"/>
</dbReference>
<sequence length="185" mass="19950">MKQTKLRSIVMTAFFAAIIFVGIQAFRIPLPAAVGTPFLHFGHIFVVLAVLMLGPKRSAIAGVTGLVIFDILNGYIHSIPNVFVTTLVKCLVTGMVFLALKKKGENNSRKEYIFAILCAAIYGVCSIVLDFVWSSSELILAGSSVQAALTAEVTAIPATIINAIFTVAGTAILYLPVERGYQLWK</sequence>
<feature type="transmembrane region" description="Helical" evidence="1">
    <location>
        <begin position="32"/>
        <end position="52"/>
    </location>
</feature>
<keyword evidence="3" id="KW-1185">Reference proteome</keyword>
<name>A0A7W8H9E4_9FIRM</name>
<accession>A0A7W8H9E4</accession>
<dbReference type="AlphaFoldDB" id="A0A7W8H9E4"/>
<evidence type="ECO:0000313" key="2">
    <source>
        <dbReference type="EMBL" id="MBB5263898.1"/>
    </source>
</evidence>
<reference evidence="2 3" key="1">
    <citation type="submission" date="2020-08" db="EMBL/GenBank/DDBJ databases">
        <title>Genomic Encyclopedia of Type Strains, Phase IV (KMG-IV): sequencing the most valuable type-strain genomes for metagenomic binning, comparative biology and taxonomic classification.</title>
        <authorList>
            <person name="Goeker M."/>
        </authorList>
    </citation>
    <scope>NUCLEOTIDE SEQUENCE [LARGE SCALE GENOMIC DNA]</scope>
    <source>
        <strain evidence="2 3">DSM 106146</strain>
    </source>
</reference>
<keyword evidence="1" id="KW-0812">Transmembrane</keyword>
<organism evidence="2 3">
    <name type="scientific">Catenibacillus scindens</name>
    <dbReference type="NCBI Taxonomy" id="673271"/>
    <lineage>
        <taxon>Bacteria</taxon>
        <taxon>Bacillati</taxon>
        <taxon>Bacillota</taxon>
        <taxon>Clostridia</taxon>
        <taxon>Lachnospirales</taxon>
        <taxon>Lachnospiraceae</taxon>
        <taxon>Catenibacillus</taxon>
    </lineage>
</organism>
<comment type="caution">
    <text evidence="2">The sequence shown here is derived from an EMBL/GenBank/DDBJ whole genome shotgun (WGS) entry which is preliminary data.</text>
</comment>
<dbReference type="RefSeq" id="WP_183772142.1">
    <property type="nucleotide sequence ID" value="NZ_JACHFW010000003.1"/>
</dbReference>
<dbReference type="EMBL" id="JACHFW010000003">
    <property type="protein sequence ID" value="MBB5263898.1"/>
    <property type="molecule type" value="Genomic_DNA"/>
</dbReference>
<feature type="transmembrane region" description="Helical" evidence="1">
    <location>
        <begin position="82"/>
        <end position="100"/>
    </location>
</feature>
<proteinExistence type="predicted"/>
<dbReference type="Pfam" id="PF07155">
    <property type="entry name" value="ECF-ribofla_trS"/>
    <property type="match status" value="1"/>
</dbReference>
<keyword evidence="1" id="KW-1133">Transmembrane helix</keyword>
<dbReference type="GO" id="GO:0016020">
    <property type="term" value="C:membrane"/>
    <property type="evidence" value="ECO:0007669"/>
    <property type="project" value="InterPro"/>
</dbReference>
<evidence type="ECO:0000256" key="1">
    <source>
        <dbReference type="SAM" id="Phobius"/>
    </source>
</evidence>
<feature type="transmembrane region" description="Helical" evidence="1">
    <location>
        <begin position="153"/>
        <end position="175"/>
    </location>
</feature>
<evidence type="ECO:0000313" key="3">
    <source>
        <dbReference type="Proteomes" id="UP000543642"/>
    </source>
</evidence>
<gene>
    <name evidence="2" type="ORF">HNP82_001003</name>
</gene>
<dbReference type="InterPro" id="IPR009825">
    <property type="entry name" value="ECF_substrate-spec-like"/>
</dbReference>
<protein>
    <submittedName>
        <fullName evidence="2">Putative membrane protein</fullName>
    </submittedName>
</protein>
<dbReference type="Gene3D" id="1.10.1760.20">
    <property type="match status" value="1"/>
</dbReference>
<feature type="transmembrane region" description="Helical" evidence="1">
    <location>
        <begin position="112"/>
        <end position="133"/>
    </location>
</feature>
<feature type="transmembrane region" description="Helical" evidence="1">
    <location>
        <begin position="9"/>
        <end position="26"/>
    </location>
</feature>
<feature type="transmembrane region" description="Helical" evidence="1">
    <location>
        <begin position="59"/>
        <end position="76"/>
    </location>
</feature>